<feature type="region of interest" description="Disordered" evidence="7">
    <location>
        <begin position="39"/>
        <end position="71"/>
    </location>
</feature>
<dbReference type="GO" id="GO:0016853">
    <property type="term" value="F:isomerase activity"/>
    <property type="evidence" value="ECO:0007669"/>
    <property type="project" value="UniProtKB-KW"/>
</dbReference>
<dbReference type="HAMAP" id="MF_00956">
    <property type="entry name" value="GDP_fucose_synth"/>
    <property type="match status" value="1"/>
</dbReference>
<dbReference type="RefSeq" id="XP_009496880.1">
    <property type="nucleotide sequence ID" value="XM_009498605.1"/>
</dbReference>
<proteinExistence type="inferred from homology"/>
<dbReference type="AlphaFoldDB" id="A0A058Z3G2"/>
<dbReference type="SUPFAM" id="SSF51735">
    <property type="entry name" value="NAD(P)-binding Rossmann-fold domains"/>
    <property type="match status" value="1"/>
</dbReference>
<reference evidence="9" key="1">
    <citation type="submission" date="2013-04" db="EMBL/GenBank/DDBJ databases">
        <title>The Genome Sequence of Fonticula alba ATCC 38817.</title>
        <authorList>
            <consortium name="The Broad Institute Genomics Platform"/>
            <person name="Russ C."/>
            <person name="Cuomo C."/>
            <person name="Burger G."/>
            <person name="Gray M.W."/>
            <person name="Holland P.W.H."/>
            <person name="King N."/>
            <person name="Lang F.B.F."/>
            <person name="Roger A.J."/>
            <person name="Ruiz-Trillo I."/>
            <person name="Brown M."/>
            <person name="Walker B."/>
            <person name="Young S."/>
            <person name="Zeng Q."/>
            <person name="Gargeya S."/>
            <person name="Fitzgerald M."/>
            <person name="Haas B."/>
            <person name="Abouelleil A."/>
            <person name="Allen A.W."/>
            <person name="Alvarado L."/>
            <person name="Arachchi H.M."/>
            <person name="Berlin A.M."/>
            <person name="Chapman S.B."/>
            <person name="Gainer-Dewar J."/>
            <person name="Goldberg J."/>
            <person name="Griggs A."/>
            <person name="Gujja S."/>
            <person name="Hansen M."/>
            <person name="Howarth C."/>
            <person name="Imamovic A."/>
            <person name="Ireland A."/>
            <person name="Larimer J."/>
            <person name="McCowan C."/>
            <person name="Murphy C."/>
            <person name="Pearson M."/>
            <person name="Poon T.W."/>
            <person name="Priest M."/>
            <person name="Roberts A."/>
            <person name="Saif S."/>
            <person name="Shea T."/>
            <person name="Sisk P."/>
            <person name="Sykes S."/>
            <person name="Wortman J."/>
            <person name="Nusbaum C."/>
            <person name="Birren B."/>
        </authorList>
    </citation>
    <scope>NUCLEOTIDE SEQUENCE [LARGE SCALE GENOMIC DNA]</scope>
    <source>
        <strain evidence="9">ATCC 38817</strain>
    </source>
</reference>
<feature type="region of interest" description="Disordered" evidence="7">
    <location>
        <begin position="389"/>
        <end position="496"/>
    </location>
</feature>
<keyword evidence="6" id="KW-0413">Isomerase</keyword>
<evidence type="ECO:0000256" key="6">
    <source>
        <dbReference type="ARBA" id="ARBA00023235"/>
    </source>
</evidence>
<dbReference type="Gene3D" id="3.90.25.10">
    <property type="entry name" value="UDP-galactose 4-epimerase, domain 1"/>
    <property type="match status" value="1"/>
</dbReference>
<gene>
    <name evidence="9" type="ORF">H696_04742</name>
</gene>
<evidence type="ECO:0000259" key="8">
    <source>
        <dbReference type="Pfam" id="PF01370"/>
    </source>
</evidence>
<dbReference type="GO" id="GO:0050577">
    <property type="term" value="F:GDP-L-fucose synthase activity"/>
    <property type="evidence" value="ECO:0007669"/>
    <property type="project" value="UniProtKB-EC"/>
</dbReference>
<dbReference type="PANTHER" id="PTHR43238:SF1">
    <property type="entry name" value="GDP-L-FUCOSE SYNTHASE"/>
    <property type="match status" value="1"/>
</dbReference>
<dbReference type="Gene3D" id="3.40.50.720">
    <property type="entry name" value="NAD(P)-binding Rossmann-like Domain"/>
    <property type="match status" value="1"/>
</dbReference>
<dbReference type="eggNOG" id="KOG1431">
    <property type="taxonomic scope" value="Eukaryota"/>
</dbReference>
<dbReference type="InterPro" id="IPR028614">
    <property type="entry name" value="GDP_fucose/colitose_synth"/>
</dbReference>
<feature type="domain" description="NAD-dependent epimerase/dehydratase" evidence="8">
    <location>
        <begin position="17"/>
        <end position="279"/>
    </location>
</feature>
<protein>
    <recommendedName>
        <fullName evidence="3">GDP-L-fucose synthase</fullName>
        <ecNumber evidence="3">1.1.1.271</ecNumber>
    </recommendedName>
</protein>
<evidence type="ECO:0000256" key="4">
    <source>
        <dbReference type="ARBA" id="ARBA00022857"/>
    </source>
</evidence>
<feature type="compositionally biased region" description="Low complexity" evidence="7">
    <location>
        <begin position="486"/>
        <end position="496"/>
    </location>
</feature>
<dbReference type="OrthoDB" id="202470at2759"/>
<keyword evidence="4" id="KW-0521">NADP</keyword>
<comment type="pathway">
    <text evidence="1">Nucleotide-sugar biosynthesis; GDP-L-fucose biosynthesis via de novo pathway; GDP-L-fucose from GDP-alpha-D-mannose: step 2/2.</text>
</comment>
<keyword evidence="5" id="KW-0560">Oxidoreductase</keyword>
<dbReference type="InterPro" id="IPR036291">
    <property type="entry name" value="NAD(P)-bd_dom_sf"/>
</dbReference>
<evidence type="ECO:0000256" key="5">
    <source>
        <dbReference type="ARBA" id="ARBA00023002"/>
    </source>
</evidence>
<evidence type="ECO:0000313" key="10">
    <source>
        <dbReference type="Proteomes" id="UP000030693"/>
    </source>
</evidence>
<accession>A0A058Z3G2</accession>
<comment type="similarity">
    <text evidence="2">Belongs to the NAD(P)-dependent epimerase/dehydratase family. Fucose synthase subfamily.</text>
</comment>
<sequence>MVTTSTSVPTAANPHVILVTGGSGMVGRAIAHVLDHPESDLLKEGNDPGNSGGNKNPGAKNQGFRHGADPSLWARRPHEKWVFLSSRDGDLRNAEHVRGIFEKHKPTHVIHLAAMVGGLFRNMRCQADFYNDNSAINDNILRAAHQTGVKKVISCLSTCIFPDKTTYPIDETMIHNGPPHSSNFGYAYAKRMVDVSSRAYRDQYGCDFTTVIPTNVYGPHDNFDLEDSHVIPGLIHRMFLTIDDKRDFDVWGTGAPRRQFIHSHDLARLTISSLRHYQGAEPIILSVSEEDEFSIKEVATMVGKSMAFKGKFKFDTTKADGQFKKTAANTKLQEFMPGYKFIPLEEGIRESAHWFLKNYATKVRGRKQDRVEAARKMFQALEAAGHWGTLGDLPSDLNSKCPGGPDEIRDAPWVAASSGGSGGGGHPGKRGRSGPDASLSGGSKQARDSDAAMQDMDMDEAGRGAGRTGAATAAVEHSADGRPRRSAASSGPGRSY</sequence>
<keyword evidence="10" id="KW-1185">Reference proteome</keyword>
<dbReference type="UniPathway" id="UPA00128">
    <property type="reaction ID" value="UER00191"/>
</dbReference>
<evidence type="ECO:0000256" key="3">
    <source>
        <dbReference type="ARBA" id="ARBA00012371"/>
    </source>
</evidence>
<evidence type="ECO:0000256" key="7">
    <source>
        <dbReference type="SAM" id="MobiDB-lite"/>
    </source>
</evidence>
<dbReference type="EMBL" id="KB932208">
    <property type="protein sequence ID" value="KCV68448.1"/>
    <property type="molecule type" value="Genomic_DNA"/>
</dbReference>
<evidence type="ECO:0000256" key="2">
    <source>
        <dbReference type="ARBA" id="ARBA00005959"/>
    </source>
</evidence>
<name>A0A058Z3G2_FONAL</name>
<dbReference type="PANTHER" id="PTHR43238">
    <property type="entry name" value="GDP-L-FUCOSE SYNTHASE"/>
    <property type="match status" value="1"/>
</dbReference>
<dbReference type="EC" id="1.1.1.271" evidence="3"/>
<dbReference type="GO" id="GO:0042351">
    <property type="term" value="P:'de novo' GDP-L-fucose biosynthetic process"/>
    <property type="evidence" value="ECO:0007669"/>
    <property type="project" value="UniProtKB-UniPathway"/>
</dbReference>
<dbReference type="InterPro" id="IPR001509">
    <property type="entry name" value="Epimerase_deHydtase"/>
</dbReference>
<organism evidence="9">
    <name type="scientific">Fonticula alba</name>
    <name type="common">Slime mold</name>
    <dbReference type="NCBI Taxonomy" id="691883"/>
    <lineage>
        <taxon>Eukaryota</taxon>
        <taxon>Rotosphaerida</taxon>
        <taxon>Fonticulaceae</taxon>
        <taxon>Fonticula</taxon>
    </lineage>
</organism>
<dbReference type="Proteomes" id="UP000030693">
    <property type="component" value="Unassembled WGS sequence"/>
</dbReference>
<evidence type="ECO:0000313" key="9">
    <source>
        <dbReference type="EMBL" id="KCV68448.1"/>
    </source>
</evidence>
<dbReference type="CDD" id="cd05239">
    <property type="entry name" value="GDP_FS_SDR_e"/>
    <property type="match status" value="1"/>
</dbReference>
<dbReference type="Pfam" id="PF01370">
    <property type="entry name" value="Epimerase"/>
    <property type="match status" value="1"/>
</dbReference>
<dbReference type="GeneID" id="20529467"/>
<evidence type="ECO:0000256" key="1">
    <source>
        <dbReference type="ARBA" id="ARBA00004883"/>
    </source>
</evidence>
<dbReference type="STRING" id="691883.A0A058Z3G2"/>
<dbReference type="OMA" id="IRESAHW"/>